<accession>A0ACB5SBX1</accession>
<sequence length="1130" mass="123203">MEPRQTILLFGDLATDVSSSIDHVIEQSKRSNSLGRFLQEANNTLRDELVHLTEAERAIFTSAASIEEMAEEYAEKEDRTGLGHNFLLCVTRLGELILAEDFHTTVPDNRFDINFWCDKTKLSKNASSVPYGCFLDRPGAFDNRFFSISPREAMQMDPTQRLMLMASYEALEMAGYSQERSSSGPAQRITTFLGQTTDDWRDINHQEGVDIYYVPATQRSFGPGRIHHHFKWEGPTYRVDSACASSATAVSLAYSALVNRDADMALAGGGAIIASPMPLAGVGRGGFLSETGACKPFRADADGYCRGEGVGVIILKRLEDAVAAKDNIMAVIGGAARNHSALASSITHPHAGAQQRLYRQVLRQANIKATEVGYVEMHGTGTQAGDVCEMSSVVEVFAKGRTEANPLILGAVKACVGHSEAAAGITGLIKALMVLRDGEVPPQPGLPSVPLNPAFPPLHNMNVRVADRRMQLRAPATGDGKRRLLVNNFDAAGGNTCFVLEEAPSTIQPAGKDPRTHHVVACSAHCAKSLRGNQQQLLDYLNSHPGTRLCDLAYTTAARRMHHQFRSACMAESVEDVSNFLQTELAERSEQKRADGGSKVPVGFVFTGQGAQYAGMGKQLFETSAQFRHTICSYQDICNTHGFPSFLEIITNSDVDMTSKTTVQTQLAIVALEIGLANLWKSWGVHPDWVIGHSLGEYAALHVAEVLSISDVLYLVGQRAMAVEEKCLRGTYSMLAVSSASEDTERIIAAESLNSFGSTLHGQIVSTGGVFSAAYLMRQAREAVNFIGALEDCKAIGLANDQAVWIEIGPSPVCLSMVGATLDVSVSNLLPTIKPRDSDWKTVSCSLAALYNFGLPIRWPKIHQEYLGALRFLSLPSYVFDPKDYWTTFAENPREIPSPTPVQLSSFIHRVEQESISNQDVSARFIAHVSEPQLLEAVRGHLIDGFPFCPSCVLWELAYAAAKHLYQKTHHGQKIPAMYIVDLEFPHPLVVSDGNNDLAIVMDASACSKNDWTTGIVFTTRTGADTHDLATCRVRFCAQAQQSQIEWNKLSFFITQRISYICASASTGQSGHFLRKRVLYRLFSNLVGYGQRFQGMEDVAVTDDLTEAVATAKLTPATGAGPFATGSSPY</sequence>
<protein>
    <submittedName>
        <fullName evidence="1">Uncharacterized protein</fullName>
    </submittedName>
</protein>
<reference evidence="1" key="1">
    <citation type="submission" date="2024-09" db="EMBL/GenBank/DDBJ databases">
        <title>Draft Genome Sequences of Neofusicoccum parvum.</title>
        <authorList>
            <person name="Ashida A."/>
            <person name="Camagna M."/>
            <person name="Tanaka A."/>
            <person name="Takemoto D."/>
        </authorList>
    </citation>
    <scope>NUCLEOTIDE SEQUENCE</scope>
    <source>
        <strain evidence="1">PPO83</strain>
    </source>
</reference>
<organism evidence="1 2">
    <name type="scientific">Neofusicoccum parvum</name>
    <dbReference type="NCBI Taxonomy" id="310453"/>
    <lineage>
        <taxon>Eukaryota</taxon>
        <taxon>Fungi</taxon>
        <taxon>Dikarya</taxon>
        <taxon>Ascomycota</taxon>
        <taxon>Pezizomycotina</taxon>
        <taxon>Dothideomycetes</taxon>
        <taxon>Dothideomycetes incertae sedis</taxon>
        <taxon>Botryosphaeriales</taxon>
        <taxon>Botryosphaeriaceae</taxon>
        <taxon>Neofusicoccum</taxon>
    </lineage>
</organism>
<keyword evidence="2" id="KW-1185">Reference proteome</keyword>
<comment type="caution">
    <text evidence="1">The sequence shown here is derived from an EMBL/GenBank/DDBJ whole genome shotgun (WGS) entry which is preliminary data.</text>
</comment>
<evidence type="ECO:0000313" key="1">
    <source>
        <dbReference type="EMBL" id="GME34196.1"/>
    </source>
</evidence>
<proteinExistence type="predicted"/>
<dbReference type="Proteomes" id="UP001165186">
    <property type="component" value="Unassembled WGS sequence"/>
</dbReference>
<dbReference type="EMBL" id="BSXG01000247">
    <property type="protein sequence ID" value="GME34196.1"/>
    <property type="molecule type" value="Genomic_DNA"/>
</dbReference>
<gene>
    <name evidence="1" type="primary">g10046</name>
    <name evidence="1" type="ORF">NpPPO83_00010046</name>
</gene>
<evidence type="ECO:0000313" key="2">
    <source>
        <dbReference type="Proteomes" id="UP001165186"/>
    </source>
</evidence>
<name>A0ACB5SBX1_9PEZI</name>